<proteinExistence type="predicted"/>
<dbReference type="OrthoDB" id="5770953at2"/>
<dbReference type="InterPro" id="IPR007712">
    <property type="entry name" value="RelE/ParE_toxin"/>
</dbReference>
<reference evidence="3" key="1">
    <citation type="submission" date="2017-05" db="EMBL/GenBank/DDBJ databases">
        <title>Physiological properties and genetic analysis related to exopolysaccharide production of fresh-water unicellular cyanobacterium Aphanothece sacrum, Suizenji Nori, that has been cultured as a food source in Japan.</title>
        <authorList>
            <person name="Kanesaki Y."/>
            <person name="Yoshikawa S."/>
            <person name="Ohki K."/>
        </authorList>
    </citation>
    <scope>NUCLEOTIDE SEQUENCE [LARGE SCALE GENOMIC DNA]</scope>
    <source>
        <strain evidence="3">FPU1</strain>
    </source>
</reference>
<evidence type="ECO:0000313" key="3">
    <source>
        <dbReference type="Proteomes" id="UP000287247"/>
    </source>
</evidence>
<sequence length="85" mass="10338">MNNYQVFFSKKAQKDINQLTDKQREKLKEIINEVLRVNPYLGKQLKRELKGLYSYRLNIKDRILYEIFEEDKSILIVRTKTHYGE</sequence>
<evidence type="ECO:0008006" key="4">
    <source>
        <dbReference type="Google" id="ProtNLM"/>
    </source>
</evidence>
<dbReference type="InterPro" id="IPR035093">
    <property type="entry name" value="RelE/ParE_toxin_dom_sf"/>
</dbReference>
<evidence type="ECO:0000313" key="2">
    <source>
        <dbReference type="EMBL" id="GBF79972.1"/>
    </source>
</evidence>
<comment type="caution">
    <text evidence="2">The sequence shown here is derived from an EMBL/GenBank/DDBJ whole genome shotgun (WGS) entry which is preliminary data.</text>
</comment>
<keyword evidence="3" id="KW-1185">Reference proteome</keyword>
<evidence type="ECO:0000256" key="1">
    <source>
        <dbReference type="ARBA" id="ARBA00022649"/>
    </source>
</evidence>
<name>A0A401IF99_APHSA</name>
<dbReference type="Gene3D" id="3.30.2310.20">
    <property type="entry name" value="RelE-like"/>
    <property type="match status" value="1"/>
</dbReference>
<keyword evidence="1" id="KW-1277">Toxin-antitoxin system</keyword>
<accession>A0A401IF99</accession>
<dbReference type="AlphaFoldDB" id="A0A401IF99"/>
<dbReference type="EMBL" id="BDQK01000005">
    <property type="protein sequence ID" value="GBF79972.1"/>
    <property type="molecule type" value="Genomic_DNA"/>
</dbReference>
<gene>
    <name evidence="2" type="ORF">AsFPU1_1372</name>
</gene>
<organism evidence="2 3">
    <name type="scientific">Aphanothece sacrum FPU1</name>
    <dbReference type="NCBI Taxonomy" id="1920663"/>
    <lineage>
        <taxon>Bacteria</taxon>
        <taxon>Bacillati</taxon>
        <taxon>Cyanobacteriota</taxon>
        <taxon>Cyanophyceae</taxon>
        <taxon>Oscillatoriophycideae</taxon>
        <taxon>Chroococcales</taxon>
        <taxon>Aphanothecaceae</taxon>
        <taxon>Aphanothece</taxon>
    </lineage>
</organism>
<dbReference type="SUPFAM" id="SSF143011">
    <property type="entry name" value="RelE-like"/>
    <property type="match status" value="1"/>
</dbReference>
<dbReference type="RefSeq" id="WP_124971967.1">
    <property type="nucleotide sequence ID" value="NZ_BDQK01000005.1"/>
</dbReference>
<dbReference type="Proteomes" id="UP000287247">
    <property type="component" value="Unassembled WGS sequence"/>
</dbReference>
<dbReference type="Pfam" id="PF05016">
    <property type="entry name" value="ParE_toxin"/>
    <property type="match status" value="1"/>
</dbReference>
<protein>
    <recommendedName>
        <fullName evidence="4">Toxin YoeB</fullName>
    </recommendedName>
</protein>